<proteinExistence type="predicted"/>
<evidence type="ECO:0000313" key="4">
    <source>
        <dbReference type="Proteomes" id="UP001059893"/>
    </source>
</evidence>
<keyword evidence="4" id="KW-1185">Reference proteome</keyword>
<organism evidence="3 4">
    <name type="scientific">Pyricularia grisea</name>
    <name type="common">Crabgrass-specific blast fungus</name>
    <name type="synonym">Magnaporthe grisea</name>
    <dbReference type="NCBI Taxonomy" id="148305"/>
    <lineage>
        <taxon>Eukaryota</taxon>
        <taxon>Fungi</taxon>
        <taxon>Dikarya</taxon>
        <taxon>Ascomycota</taxon>
        <taxon>Pezizomycotina</taxon>
        <taxon>Sordariomycetes</taxon>
        <taxon>Sordariomycetidae</taxon>
        <taxon>Magnaporthales</taxon>
        <taxon>Pyriculariaceae</taxon>
        <taxon>Pyricularia</taxon>
    </lineage>
</organism>
<feature type="signal peptide" evidence="2">
    <location>
        <begin position="1"/>
        <end position="20"/>
    </location>
</feature>
<dbReference type="EMBL" id="JABSND010000250">
    <property type="protein sequence ID" value="KAI6293327.1"/>
    <property type="molecule type" value="Genomic_DNA"/>
</dbReference>
<reference evidence="3" key="1">
    <citation type="submission" date="2021-01" db="EMBL/GenBank/DDBJ databases">
        <title>Deciphering the adaptive evolutionary patterns associated with biogeogrpahic diversity in the finger millet blast pathogen Magnaporthe oryzae in Eastern Africa.</title>
        <authorList>
            <person name="Onyema G."/>
            <person name="Shittu T.A."/>
            <person name="Dodsworth S."/>
            <person name="Devilliers S."/>
            <person name="Muthumeenakshi S."/>
            <person name="Sreenivasaprasad S."/>
        </authorList>
    </citation>
    <scope>NUCLEOTIDE SEQUENCE</scope>
    <source>
        <strain evidence="3">D15/s37</strain>
    </source>
</reference>
<sequence length="372" mass="40669">MQPSTLLAILAVSAASLVSASPATDQGDSNPHAVCRRGGLLRCVGWGYKTNQLPLARQPIEPPREFRPTPPPSPCPVWQEGSKFGTPRATINGHCCLGSPKNALSCCRRMMIKPLPHTHELRCDAPSWQTAEKYTEFHECNTNQRDPKVCRANLVPLLPEIMWQYPMNPAFESPKPSNQLWRKLGPGSASRVPQLDYKPPGPSPLGLYGDGNPEPSHDHEVQKRGNAVAGFLLADSLAGSGPHRLETVADRAMEKKPKKGKPNLHYKPPGKSRFVEHPYGNPDPGHLTELHKRSDSESDSGSDGGSRHRSANPLLDAMSGSSSRSPRRHRSRKKVPKAAAKALEESKTASRKPDYNWSPPGKSPLSKSPDGY</sequence>
<feature type="compositionally biased region" description="Basic and acidic residues" evidence="1">
    <location>
        <begin position="286"/>
        <end position="296"/>
    </location>
</feature>
<accession>A0ABQ8N9E6</accession>
<feature type="compositionally biased region" description="Basic and acidic residues" evidence="1">
    <location>
        <begin position="342"/>
        <end position="354"/>
    </location>
</feature>
<evidence type="ECO:0000256" key="2">
    <source>
        <dbReference type="SAM" id="SignalP"/>
    </source>
</evidence>
<keyword evidence="2" id="KW-0732">Signal</keyword>
<feature type="compositionally biased region" description="Low complexity" evidence="1">
    <location>
        <begin position="358"/>
        <end position="372"/>
    </location>
</feature>
<evidence type="ECO:0000256" key="1">
    <source>
        <dbReference type="SAM" id="MobiDB-lite"/>
    </source>
</evidence>
<feature type="compositionally biased region" description="Basic residues" evidence="1">
    <location>
        <begin position="256"/>
        <end position="270"/>
    </location>
</feature>
<comment type="caution">
    <text evidence="3">The sequence shown here is derived from an EMBL/GenBank/DDBJ whole genome shotgun (WGS) entry which is preliminary data.</text>
</comment>
<protein>
    <submittedName>
        <fullName evidence="3">Uncharacterized protein</fullName>
    </submittedName>
</protein>
<feature type="compositionally biased region" description="Basic residues" evidence="1">
    <location>
        <begin position="325"/>
        <end position="336"/>
    </location>
</feature>
<feature type="region of interest" description="Disordered" evidence="1">
    <location>
        <begin position="252"/>
        <end position="372"/>
    </location>
</feature>
<feature type="chain" id="PRO_5045831276" evidence="2">
    <location>
        <begin position="21"/>
        <end position="372"/>
    </location>
</feature>
<dbReference type="Proteomes" id="UP001059893">
    <property type="component" value="Unassembled WGS sequence"/>
</dbReference>
<name>A0ABQ8N9E6_PYRGI</name>
<gene>
    <name evidence="3" type="ORF">MCOR33_009240</name>
</gene>
<evidence type="ECO:0000313" key="3">
    <source>
        <dbReference type="EMBL" id="KAI6293327.1"/>
    </source>
</evidence>
<feature type="region of interest" description="Disordered" evidence="1">
    <location>
        <begin position="174"/>
        <end position="221"/>
    </location>
</feature>